<dbReference type="GO" id="GO:0005886">
    <property type="term" value="C:plasma membrane"/>
    <property type="evidence" value="ECO:0007669"/>
    <property type="project" value="UniProtKB-SubCell"/>
</dbReference>
<feature type="transmembrane region" description="Helical" evidence="5">
    <location>
        <begin position="256"/>
        <end position="276"/>
    </location>
</feature>
<dbReference type="GO" id="GO:0140359">
    <property type="term" value="F:ABC-type transporter activity"/>
    <property type="evidence" value="ECO:0007669"/>
    <property type="project" value="InterPro"/>
</dbReference>
<feature type="transmembrane region" description="Helical" evidence="5">
    <location>
        <begin position="348"/>
        <end position="367"/>
    </location>
</feature>
<proteinExistence type="predicted"/>
<feature type="transmembrane region" description="Helical" evidence="5">
    <location>
        <begin position="324"/>
        <end position="342"/>
    </location>
</feature>
<evidence type="ECO:0000256" key="1">
    <source>
        <dbReference type="ARBA" id="ARBA00004651"/>
    </source>
</evidence>
<dbReference type="SUPFAM" id="SSF90123">
    <property type="entry name" value="ABC transporter transmembrane region"/>
    <property type="match status" value="1"/>
</dbReference>
<reference evidence="7 8" key="1">
    <citation type="submission" date="2013-08" db="EMBL/GenBank/DDBJ databases">
        <title>Biodegradation of aromatic compounds in biofilm forming Pseudomonas isolated from sewage sludge.</title>
        <authorList>
            <person name="Qureshi A."/>
            <person name="Ghosh S."/>
            <person name="Khardenavis A.A."/>
            <person name="Kapley A."/>
            <person name="Purohit H.J."/>
        </authorList>
    </citation>
    <scope>NUCLEOTIDE SEQUENCE [LARGE SCALE GENOMIC DNA]</scope>
    <source>
        <strain evidence="7 8">EGD-AQ6</strain>
    </source>
</reference>
<evidence type="ECO:0000256" key="3">
    <source>
        <dbReference type="ARBA" id="ARBA00022989"/>
    </source>
</evidence>
<evidence type="ECO:0000313" key="8">
    <source>
        <dbReference type="Proteomes" id="UP000016504"/>
    </source>
</evidence>
<evidence type="ECO:0000259" key="6">
    <source>
        <dbReference type="PROSITE" id="PS50929"/>
    </source>
</evidence>
<dbReference type="Gene3D" id="1.20.1560.10">
    <property type="entry name" value="ABC transporter type 1, transmembrane domain"/>
    <property type="match status" value="1"/>
</dbReference>
<evidence type="ECO:0000256" key="2">
    <source>
        <dbReference type="ARBA" id="ARBA00022692"/>
    </source>
</evidence>
<keyword evidence="4 5" id="KW-0472">Membrane</keyword>
<dbReference type="AlphaFoldDB" id="U1SSY3"/>
<dbReference type="GO" id="GO:0005524">
    <property type="term" value="F:ATP binding"/>
    <property type="evidence" value="ECO:0007669"/>
    <property type="project" value="InterPro"/>
</dbReference>
<protein>
    <submittedName>
        <fullName evidence="7">Membrane protein</fullName>
    </submittedName>
</protein>
<feature type="transmembrane region" description="Helical" evidence="5">
    <location>
        <begin position="220"/>
        <end position="244"/>
    </location>
</feature>
<organism evidence="7 8">
    <name type="scientific">Pseudomonas simiae</name>
    <dbReference type="NCBI Taxonomy" id="321846"/>
    <lineage>
        <taxon>Bacteria</taxon>
        <taxon>Pseudomonadati</taxon>
        <taxon>Pseudomonadota</taxon>
        <taxon>Gammaproteobacteria</taxon>
        <taxon>Pseudomonadales</taxon>
        <taxon>Pseudomonadaceae</taxon>
        <taxon>Pseudomonas</taxon>
    </lineage>
</organism>
<feature type="domain" description="ABC transmembrane type-1" evidence="6">
    <location>
        <begin position="221"/>
        <end position="383"/>
    </location>
</feature>
<dbReference type="PROSITE" id="PS50929">
    <property type="entry name" value="ABC_TM1F"/>
    <property type="match status" value="1"/>
</dbReference>
<dbReference type="Proteomes" id="UP000016504">
    <property type="component" value="Unassembled WGS sequence"/>
</dbReference>
<dbReference type="InterPro" id="IPR011527">
    <property type="entry name" value="ABC1_TM_dom"/>
</dbReference>
<evidence type="ECO:0000256" key="5">
    <source>
        <dbReference type="SAM" id="Phobius"/>
    </source>
</evidence>
<dbReference type="Pfam" id="PF13748">
    <property type="entry name" value="ABC_membrane_3"/>
    <property type="match status" value="1"/>
</dbReference>
<accession>U1SSY3</accession>
<keyword evidence="2 5" id="KW-0812">Transmembrane</keyword>
<dbReference type="PATRIC" id="fig|1390371.3.peg.3887"/>
<comment type="subcellular location">
    <subcellularLocation>
        <location evidence="1">Cell membrane</location>
        <topology evidence="1">Multi-pass membrane protein</topology>
    </subcellularLocation>
</comment>
<feature type="transmembrane region" description="Helical" evidence="5">
    <location>
        <begin position="415"/>
        <end position="438"/>
    </location>
</feature>
<gene>
    <name evidence="7" type="ORF">O204_06580</name>
</gene>
<evidence type="ECO:0000256" key="4">
    <source>
        <dbReference type="ARBA" id="ARBA00023136"/>
    </source>
</evidence>
<name>U1SSY3_9PSED</name>
<comment type="caution">
    <text evidence="7">The sequence shown here is derived from an EMBL/GenBank/DDBJ whole genome shotgun (WGS) entry which is preliminary data.</text>
</comment>
<evidence type="ECO:0000313" key="7">
    <source>
        <dbReference type="EMBL" id="ERH54965.1"/>
    </source>
</evidence>
<keyword evidence="3 5" id="KW-1133">Transmembrane helix</keyword>
<dbReference type="EMBL" id="AVQG01000034">
    <property type="protein sequence ID" value="ERH54965.1"/>
    <property type="molecule type" value="Genomic_DNA"/>
</dbReference>
<sequence length="488" mass="53219">MWRVTTQDIGSDTSLDHFGEHALPLSIDHQVSLGHLRVLHRFVPGIQPQRPACIGGARKAVTQKTHKGIQRGGFCQRRPHFVQLLIGKPHEGFAAQLLPITEVVINVATGQPGMFGQVAGGHIGKPLAAKQLQSGGDDLVFTVDTRHGNSFRHRQISGACFLSDRSRILEQSLNNSVYHPFGAPMTSVTPQILIEESKKIGQQSAGQTLKAIAKAYPGKLFGTLSLVALENALLLAYPLFAGFAVDAIIRGDASNALFYAAVVLAFWVVGAARRALDTRTFTRIYADLAVPVILNQRLQNHSTSKSAARVVLAREFVDFFEKHVPIIATALVSIIGAAVMLIVIEPWVGLACLGALVLCITLLPRFAQRNQALHERLNNRLEKEIGLVEKVGAPTLRRHYQVLSRLRIWLSDREAAAYLFLGTLAALLFVVAISQLALSPAVKAGHVYAVMTYLWTFVTSMDEAPGMVDQLARLKDIGKRVDPGLGDR</sequence>
<dbReference type="InterPro" id="IPR036640">
    <property type="entry name" value="ABC1_TM_sf"/>
</dbReference>